<proteinExistence type="predicted"/>
<evidence type="ECO:0000313" key="5">
    <source>
        <dbReference type="Proteomes" id="UP001519332"/>
    </source>
</evidence>
<dbReference type="InterPro" id="IPR009057">
    <property type="entry name" value="Homeodomain-like_sf"/>
</dbReference>
<comment type="caution">
    <text evidence="4">The sequence shown here is derived from an EMBL/GenBank/DDBJ whole genome shotgun (WGS) entry which is preliminary data.</text>
</comment>
<organism evidence="4 5">
    <name type="scientific">Kibdelosporangium banguiense</name>
    <dbReference type="NCBI Taxonomy" id="1365924"/>
    <lineage>
        <taxon>Bacteria</taxon>
        <taxon>Bacillati</taxon>
        <taxon>Actinomycetota</taxon>
        <taxon>Actinomycetes</taxon>
        <taxon>Pseudonocardiales</taxon>
        <taxon>Pseudonocardiaceae</taxon>
        <taxon>Kibdelosporangium</taxon>
    </lineage>
</organism>
<gene>
    <name evidence="4" type="ORF">JOF56_006623</name>
</gene>
<dbReference type="EMBL" id="JAGINW010000001">
    <property type="protein sequence ID" value="MBP2326238.1"/>
    <property type="molecule type" value="Genomic_DNA"/>
</dbReference>
<evidence type="ECO:0000256" key="2">
    <source>
        <dbReference type="ARBA" id="ARBA00023163"/>
    </source>
</evidence>
<dbReference type="SUPFAM" id="SSF46689">
    <property type="entry name" value="Homeodomain-like"/>
    <property type="match status" value="2"/>
</dbReference>
<sequence length="145" mass="15920">MSSSTSPLPSTVQRALDFCEQHAGEPISTEDIALAVHTGVRSLQRAFRTHLRMTPLKHLLKVRLDRVHQDLVRIAYGHADGTVSDVAMRWGFTHLGRFAAQYRKQYGCTPVQTLRVARDQSVTCDPAVSRLVRTACALPSPGAAG</sequence>
<dbReference type="PROSITE" id="PS01124">
    <property type="entry name" value="HTH_ARAC_FAMILY_2"/>
    <property type="match status" value="1"/>
</dbReference>
<evidence type="ECO:0000256" key="1">
    <source>
        <dbReference type="ARBA" id="ARBA00023015"/>
    </source>
</evidence>
<name>A0ABS4TPA2_9PSEU</name>
<dbReference type="Gene3D" id="1.10.10.60">
    <property type="entry name" value="Homeodomain-like"/>
    <property type="match status" value="1"/>
</dbReference>
<evidence type="ECO:0000313" key="4">
    <source>
        <dbReference type="EMBL" id="MBP2326238.1"/>
    </source>
</evidence>
<accession>A0ABS4TPA2</accession>
<feature type="domain" description="HTH araC/xylS-type" evidence="3">
    <location>
        <begin position="13"/>
        <end position="116"/>
    </location>
</feature>
<dbReference type="PANTHER" id="PTHR47893">
    <property type="entry name" value="REGULATORY PROTEIN PCHR"/>
    <property type="match status" value="1"/>
</dbReference>
<dbReference type="RefSeq" id="WP_209643322.1">
    <property type="nucleotide sequence ID" value="NZ_JAGINW010000001.1"/>
</dbReference>
<keyword evidence="1" id="KW-0805">Transcription regulation</keyword>
<protein>
    <submittedName>
        <fullName evidence="4">Transcriptional regulator GlxA family with amidase domain</fullName>
    </submittedName>
</protein>
<keyword evidence="2" id="KW-0804">Transcription</keyword>
<dbReference type="InterPro" id="IPR018060">
    <property type="entry name" value="HTH_AraC"/>
</dbReference>
<keyword evidence="5" id="KW-1185">Reference proteome</keyword>
<dbReference type="Pfam" id="PF12833">
    <property type="entry name" value="HTH_18"/>
    <property type="match status" value="1"/>
</dbReference>
<dbReference type="SMART" id="SM00342">
    <property type="entry name" value="HTH_ARAC"/>
    <property type="match status" value="1"/>
</dbReference>
<dbReference type="Proteomes" id="UP001519332">
    <property type="component" value="Unassembled WGS sequence"/>
</dbReference>
<dbReference type="InterPro" id="IPR053142">
    <property type="entry name" value="PchR_regulatory_protein"/>
</dbReference>
<reference evidence="4 5" key="1">
    <citation type="submission" date="2021-03" db="EMBL/GenBank/DDBJ databases">
        <title>Sequencing the genomes of 1000 actinobacteria strains.</title>
        <authorList>
            <person name="Klenk H.-P."/>
        </authorList>
    </citation>
    <scope>NUCLEOTIDE SEQUENCE [LARGE SCALE GENOMIC DNA]</scope>
    <source>
        <strain evidence="4 5">DSM 46670</strain>
    </source>
</reference>
<dbReference type="PANTHER" id="PTHR47893:SF1">
    <property type="entry name" value="REGULATORY PROTEIN PCHR"/>
    <property type="match status" value="1"/>
</dbReference>
<evidence type="ECO:0000259" key="3">
    <source>
        <dbReference type="PROSITE" id="PS01124"/>
    </source>
</evidence>